<name>A0A3M7PYI7_BRAPC</name>
<keyword evidence="2" id="KW-1185">Reference proteome</keyword>
<organism evidence="1 2">
    <name type="scientific">Brachionus plicatilis</name>
    <name type="common">Marine rotifer</name>
    <name type="synonym">Brachionus muelleri</name>
    <dbReference type="NCBI Taxonomy" id="10195"/>
    <lineage>
        <taxon>Eukaryota</taxon>
        <taxon>Metazoa</taxon>
        <taxon>Spiralia</taxon>
        <taxon>Gnathifera</taxon>
        <taxon>Rotifera</taxon>
        <taxon>Eurotatoria</taxon>
        <taxon>Monogononta</taxon>
        <taxon>Pseudotrocha</taxon>
        <taxon>Ploima</taxon>
        <taxon>Brachionidae</taxon>
        <taxon>Brachionus</taxon>
    </lineage>
</organism>
<evidence type="ECO:0000313" key="1">
    <source>
        <dbReference type="EMBL" id="RNA04242.1"/>
    </source>
</evidence>
<sequence length="61" mass="7581">MELIMQKQQQDQLHILINKIEKKPSFLKLLLKYKKYFFSKFISFLNNQTYFRNSIIQRLIK</sequence>
<accession>A0A3M7PYI7</accession>
<proteinExistence type="predicted"/>
<dbReference type="Proteomes" id="UP000276133">
    <property type="component" value="Unassembled WGS sequence"/>
</dbReference>
<protein>
    <submittedName>
        <fullName evidence="1">Uncharacterized protein</fullName>
    </submittedName>
</protein>
<comment type="caution">
    <text evidence="1">The sequence shown here is derived from an EMBL/GenBank/DDBJ whole genome shotgun (WGS) entry which is preliminary data.</text>
</comment>
<reference evidence="1 2" key="1">
    <citation type="journal article" date="2018" name="Sci. Rep.">
        <title>Genomic signatures of local adaptation to the degree of environmental predictability in rotifers.</title>
        <authorList>
            <person name="Franch-Gras L."/>
            <person name="Hahn C."/>
            <person name="Garcia-Roger E.M."/>
            <person name="Carmona M.J."/>
            <person name="Serra M."/>
            <person name="Gomez A."/>
        </authorList>
    </citation>
    <scope>NUCLEOTIDE SEQUENCE [LARGE SCALE GENOMIC DNA]</scope>
    <source>
        <strain evidence="1">HYR1</strain>
    </source>
</reference>
<gene>
    <name evidence="1" type="ORF">BpHYR1_048366</name>
</gene>
<dbReference type="AlphaFoldDB" id="A0A3M7PYI7"/>
<evidence type="ECO:0000313" key="2">
    <source>
        <dbReference type="Proteomes" id="UP000276133"/>
    </source>
</evidence>
<dbReference type="EMBL" id="REGN01008189">
    <property type="protein sequence ID" value="RNA04242.1"/>
    <property type="molecule type" value="Genomic_DNA"/>
</dbReference>